<comment type="caution">
    <text evidence="3">The sequence shown here is derived from an EMBL/GenBank/DDBJ whole genome shotgun (WGS) entry which is preliminary data.</text>
</comment>
<reference evidence="3 4" key="1">
    <citation type="submission" date="2018-06" db="EMBL/GenBank/DDBJ databases">
        <title>Natronomonas sp. F16-60 a new haloarchaeon isolated from a solar saltern of Isla Cristina, Huelva, Spain.</title>
        <authorList>
            <person name="Duran-Viseras A."/>
            <person name="Sanchez-Porro C."/>
            <person name="Ventosa A."/>
        </authorList>
    </citation>
    <scope>NUCLEOTIDE SEQUENCE [LARGE SCALE GENOMIC DNA]</scope>
    <source>
        <strain evidence="3 4">F16-60</strain>
    </source>
</reference>
<sequence length="87" mass="9530">MLPLAPLQVIDNFLLQYNVGQVILALYVFTTLGALPLKSRKIIGLNTVAFGVLFLLTPTPGMQPVHFQFLGIALIFVGPFLFITGKQ</sequence>
<dbReference type="AlphaFoldDB" id="A0A554NC92"/>
<keyword evidence="1" id="KW-0812">Transmembrane</keyword>
<dbReference type="RefSeq" id="WP_144260851.1">
    <property type="nucleotide sequence ID" value="NZ_QMDX01000002.1"/>
</dbReference>
<dbReference type="Proteomes" id="UP000319894">
    <property type="component" value="Unassembled WGS sequence"/>
</dbReference>
<name>A0A554NC92_9EURY</name>
<dbReference type="InterPro" id="IPR058319">
    <property type="entry name" value="DUF8006"/>
</dbReference>
<evidence type="ECO:0000313" key="4">
    <source>
        <dbReference type="Proteomes" id="UP000319894"/>
    </source>
</evidence>
<dbReference type="EMBL" id="QMDX01000002">
    <property type="protein sequence ID" value="TSD15011.1"/>
    <property type="molecule type" value="Genomic_DNA"/>
</dbReference>
<evidence type="ECO:0000256" key="1">
    <source>
        <dbReference type="SAM" id="Phobius"/>
    </source>
</evidence>
<accession>A0A554NC92</accession>
<feature type="transmembrane region" description="Helical" evidence="1">
    <location>
        <begin position="15"/>
        <end position="35"/>
    </location>
</feature>
<keyword evidence="4" id="KW-1185">Reference proteome</keyword>
<dbReference type="Pfam" id="PF26028">
    <property type="entry name" value="DUF8006"/>
    <property type="match status" value="1"/>
</dbReference>
<evidence type="ECO:0000313" key="3">
    <source>
        <dbReference type="EMBL" id="TSD15011.1"/>
    </source>
</evidence>
<dbReference type="InParanoid" id="A0A554NC92"/>
<proteinExistence type="predicted"/>
<dbReference type="OrthoDB" id="213516at2157"/>
<feature type="transmembrane region" description="Helical" evidence="1">
    <location>
        <begin position="65"/>
        <end position="83"/>
    </location>
</feature>
<gene>
    <name evidence="3" type="ORF">DP107_03875</name>
</gene>
<protein>
    <recommendedName>
        <fullName evidence="2">DUF8006 domain-containing protein</fullName>
    </recommendedName>
</protein>
<keyword evidence="1" id="KW-0472">Membrane</keyword>
<feature type="transmembrane region" description="Helical" evidence="1">
    <location>
        <begin position="42"/>
        <end position="59"/>
    </location>
</feature>
<evidence type="ECO:0000259" key="2">
    <source>
        <dbReference type="Pfam" id="PF26028"/>
    </source>
</evidence>
<keyword evidence="1" id="KW-1133">Transmembrane helix</keyword>
<organism evidence="3 4">
    <name type="scientific">Haloglomus irregulare</name>
    <dbReference type="NCBI Taxonomy" id="2234134"/>
    <lineage>
        <taxon>Archaea</taxon>
        <taxon>Methanobacteriati</taxon>
        <taxon>Methanobacteriota</taxon>
        <taxon>Stenosarchaea group</taxon>
        <taxon>Halobacteria</taxon>
        <taxon>Halobacteriales</taxon>
        <taxon>Natronomonadaceae</taxon>
        <taxon>Haloglomus</taxon>
    </lineage>
</organism>
<feature type="domain" description="DUF8006" evidence="2">
    <location>
        <begin position="5"/>
        <end position="86"/>
    </location>
</feature>